<gene>
    <name evidence="2" type="primary">ORF56248</name>
</gene>
<dbReference type="AlphaFoldDB" id="A0A0B6ZDG9"/>
<protein>
    <submittedName>
        <fullName evidence="2">Uncharacterized protein</fullName>
    </submittedName>
</protein>
<sequence length="53" mass="5616">MLASSSEGCGIDSGMSHLGNFFMRSRIFAGVAEFLLCGVLSANGLSFILTGRW</sequence>
<keyword evidence="1" id="KW-1133">Transmembrane helix</keyword>
<name>A0A0B6ZDG9_9EUPU</name>
<organism evidence="2">
    <name type="scientific">Arion vulgaris</name>
    <dbReference type="NCBI Taxonomy" id="1028688"/>
    <lineage>
        <taxon>Eukaryota</taxon>
        <taxon>Metazoa</taxon>
        <taxon>Spiralia</taxon>
        <taxon>Lophotrochozoa</taxon>
        <taxon>Mollusca</taxon>
        <taxon>Gastropoda</taxon>
        <taxon>Heterobranchia</taxon>
        <taxon>Euthyneura</taxon>
        <taxon>Panpulmonata</taxon>
        <taxon>Eupulmonata</taxon>
        <taxon>Stylommatophora</taxon>
        <taxon>Helicina</taxon>
        <taxon>Arionoidea</taxon>
        <taxon>Arionidae</taxon>
        <taxon>Arion</taxon>
    </lineage>
</organism>
<evidence type="ECO:0000256" key="1">
    <source>
        <dbReference type="SAM" id="Phobius"/>
    </source>
</evidence>
<feature type="transmembrane region" description="Helical" evidence="1">
    <location>
        <begin position="27"/>
        <end position="49"/>
    </location>
</feature>
<keyword evidence="1" id="KW-0472">Membrane</keyword>
<proteinExistence type="predicted"/>
<reference evidence="2" key="1">
    <citation type="submission" date="2014-12" db="EMBL/GenBank/DDBJ databases">
        <title>Insight into the proteome of Arion vulgaris.</title>
        <authorList>
            <person name="Aradska J."/>
            <person name="Bulat T."/>
            <person name="Smidak R."/>
            <person name="Sarate P."/>
            <person name="Gangsoo J."/>
            <person name="Sialana F."/>
            <person name="Bilban M."/>
            <person name="Lubec G."/>
        </authorList>
    </citation>
    <scope>NUCLEOTIDE SEQUENCE</scope>
    <source>
        <tissue evidence="2">Skin</tissue>
    </source>
</reference>
<evidence type="ECO:0000313" key="2">
    <source>
        <dbReference type="EMBL" id="CEK65780.1"/>
    </source>
</evidence>
<feature type="non-terminal residue" evidence="2">
    <location>
        <position position="53"/>
    </location>
</feature>
<keyword evidence="1" id="KW-0812">Transmembrane</keyword>
<accession>A0A0B6ZDG9</accession>
<dbReference type="EMBL" id="HACG01018915">
    <property type="protein sequence ID" value="CEK65780.1"/>
    <property type="molecule type" value="Transcribed_RNA"/>
</dbReference>